<proteinExistence type="predicted"/>
<evidence type="ECO:0000313" key="2">
    <source>
        <dbReference type="Proteomes" id="UP001153954"/>
    </source>
</evidence>
<keyword evidence="2" id="KW-1185">Reference proteome</keyword>
<protein>
    <submittedName>
        <fullName evidence="1">Uncharacterized protein</fullName>
    </submittedName>
</protein>
<gene>
    <name evidence="1" type="ORF">EEDITHA_LOCUS18258</name>
</gene>
<organism evidence="1 2">
    <name type="scientific">Euphydryas editha</name>
    <name type="common">Edith's checkerspot</name>
    <dbReference type="NCBI Taxonomy" id="104508"/>
    <lineage>
        <taxon>Eukaryota</taxon>
        <taxon>Metazoa</taxon>
        <taxon>Ecdysozoa</taxon>
        <taxon>Arthropoda</taxon>
        <taxon>Hexapoda</taxon>
        <taxon>Insecta</taxon>
        <taxon>Pterygota</taxon>
        <taxon>Neoptera</taxon>
        <taxon>Endopterygota</taxon>
        <taxon>Lepidoptera</taxon>
        <taxon>Glossata</taxon>
        <taxon>Ditrysia</taxon>
        <taxon>Papilionoidea</taxon>
        <taxon>Nymphalidae</taxon>
        <taxon>Nymphalinae</taxon>
        <taxon>Euphydryas</taxon>
    </lineage>
</organism>
<dbReference type="AlphaFoldDB" id="A0AAU9V0S4"/>
<comment type="caution">
    <text evidence="1">The sequence shown here is derived from an EMBL/GenBank/DDBJ whole genome shotgun (WGS) entry which is preliminary data.</text>
</comment>
<dbReference type="Proteomes" id="UP001153954">
    <property type="component" value="Unassembled WGS sequence"/>
</dbReference>
<evidence type="ECO:0000313" key="1">
    <source>
        <dbReference type="EMBL" id="CAH2103791.1"/>
    </source>
</evidence>
<sequence length="256" mass="29123">MSFKKLMKGVPPDILVADGFVSRDEEALTSCQAACTTRFGVTLQMEQENYLSSHPEVHAMLEIFISKMVQNNKRKGMLKEAAEHFLRPAEILEREIEMANFRRQMQNTKAIIFSKTLSDNDILKDDLRKLITSHYPPEPTLYRTPSISILNTASSSFISVITSDTTLATPEPIPTPEPTLSETLFTLVSNTVDKAIFLRVDDQAVNYDTAYMELVKAVEQAMEVPVIEIKKDIVELFENAYKMFEFDIMEKERIGK</sequence>
<reference evidence="1" key="1">
    <citation type="submission" date="2022-03" db="EMBL/GenBank/DDBJ databases">
        <authorList>
            <person name="Tunstrom K."/>
        </authorList>
    </citation>
    <scope>NUCLEOTIDE SEQUENCE</scope>
</reference>
<dbReference type="EMBL" id="CAKOGL010000026">
    <property type="protein sequence ID" value="CAH2103791.1"/>
    <property type="molecule type" value="Genomic_DNA"/>
</dbReference>
<name>A0AAU9V0S4_EUPED</name>
<accession>A0AAU9V0S4</accession>